<evidence type="ECO:0000313" key="7">
    <source>
        <dbReference type="EMBL" id="KAF6175172.1"/>
    </source>
</evidence>
<dbReference type="GO" id="GO:0005829">
    <property type="term" value="C:cytosol"/>
    <property type="evidence" value="ECO:0007669"/>
    <property type="project" value="TreeGrafter"/>
</dbReference>
<dbReference type="EMBL" id="JACGCM010000215">
    <property type="protein sequence ID" value="KAF6175172.1"/>
    <property type="molecule type" value="Genomic_DNA"/>
</dbReference>
<comment type="similarity">
    <text evidence="2">Belongs to the class-I pyridine nucleotide-disulfide oxidoreductase family.</text>
</comment>
<accession>A0A7J7P7B9</accession>
<evidence type="ECO:0000313" key="8">
    <source>
        <dbReference type="Proteomes" id="UP000541444"/>
    </source>
</evidence>
<dbReference type="AlphaFoldDB" id="A0A7J7P7B9"/>
<evidence type="ECO:0000256" key="2">
    <source>
        <dbReference type="ARBA" id="ARBA00007532"/>
    </source>
</evidence>
<dbReference type="GO" id="GO:0004362">
    <property type="term" value="F:glutathione-disulfide reductase (NADPH) activity"/>
    <property type="evidence" value="ECO:0007669"/>
    <property type="project" value="TreeGrafter"/>
</dbReference>
<protein>
    <recommendedName>
        <fullName evidence="6">FAD/NAD(P)-binding domain-containing protein</fullName>
    </recommendedName>
</protein>
<keyword evidence="8" id="KW-1185">Reference proteome</keyword>
<dbReference type="Proteomes" id="UP000541444">
    <property type="component" value="Unassembled WGS sequence"/>
</dbReference>
<keyword evidence="3" id="KW-0560">Oxidoreductase</keyword>
<feature type="domain" description="FAD/NAD(P)-binding" evidence="6">
    <location>
        <begin position="59"/>
        <end position="193"/>
    </location>
</feature>
<evidence type="ECO:0000259" key="6">
    <source>
        <dbReference type="Pfam" id="PF07992"/>
    </source>
</evidence>
<dbReference type="Pfam" id="PF07992">
    <property type="entry name" value="Pyr_redox_2"/>
    <property type="match status" value="1"/>
</dbReference>
<evidence type="ECO:0000256" key="5">
    <source>
        <dbReference type="ARBA" id="ARBA00023284"/>
    </source>
</evidence>
<keyword evidence="4" id="KW-1015">Disulfide bond</keyword>
<proteinExistence type="inferred from homology"/>
<dbReference type="GO" id="GO:0006749">
    <property type="term" value="P:glutathione metabolic process"/>
    <property type="evidence" value="ECO:0007669"/>
    <property type="project" value="TreeGrafter"/>
</dbReference>
<dbReference type="GO" id="GO:0034599">
    <property type="term" value="P:cellular response to oxidative stress"/>
    <property type="evidence" value="ECO:0007669"/>
    <property type="project" value="TreeGrafter"/>
</dbReference>
<dbReference type="InterPro" id="IPR046952">
    <property type="entry name" value="GSHR/TRXR-like"/>
</dbReference>
<keyword evidence="5" id="KW-0676">Redox-active center</keyword>
<comment type="cofactor">
    <cofactor evidence="1">
        <name>FAD</name>
        <dbReference type="ChEBI" id="CHEBI:57692"/>
    </cofactor>
</comment>
<gene>
    <name evidence="7" type="ORF">GIB67_022853</name>
</gene>
<sequence>MNKSRRRRQISQHTNHTSASEILRRYCKADMSDKPANLTKMAALLVLTAIVTERTMATVSEHSILDLHTIDVDGKQYTTKNILISVGGRPFIPDIPGSQYAIDSNAAIDLPSRPKKIIIIGGDYIVVESASIFNGLKSGVHLFIRQNNILRGNEEEVRDFVSEQISLSGIEFLTEEFPQAIIKAPDGSLSLKTNK</sequence>
<dbReference type="PRINTS" id="PR00368">
    <property type="entry name" value="FADPNR"/>
</dbReference>
<dbReference type="Gene3D" id="3.50.50.60">
    <property type="entry name" value="FAD/NAD(P)-binding domain"/>
    <property type="match status" value="2"/>
</dbReference>
<evidence type="ECO:0000256" key="3">
    <source>
        <dbReference type="ARBA" id="ARBA00023002"/>
    </source>
</evidence>
<dbReference type="GO" id="GO:0050660">
    <property type="term" value="F:flavin adenine dinucleotide binding"/>
    <property type="evidence" value="ECO:0007669"/>
    <property type="project" value="InterPro"/>
</dbReference>
<dbReference type="GO" id="GO:0045454">
    <property type="term" value="P:cell redox homeostasis"/>
    <property type="evidence" value="ECO:0007669"/>
    <property type="project" value="InterPro"/>
</dbReference>
<dbReference type="PANTHER" id="PTHR42737">
    <property type="entry name" value="GLUTATHIONE REDUCTASE"/>
    <property type="match status" value="1"/>
</dbReference>
<dbReference type="InterPro" id="IPR023753">
    <property type="entry name" value="FAD/NAD-binding_dom"/>
</dbReference>
<dbReference type="InterPro" id="IPR036188">
    <property type="entry name" value="FAD/NAD-bd_sf"/>
</dbReference>
<organism evidence="7 8">
    <name type="scientific">Kingdonia uniflora</name>
    <dbReference type="NCBI Taxonomy" id="39325"/>
    <lineage>
        <taxon>Eukaryota</taxon>
        <taxon>Viridiplantae</taxon>
        <taxon>Streptophyta</taxon>
        <taxon>Embryophyta</taxon>
        <taxon>Tracheophyta</taxon>
        <taxon>Spermatophyta</taxon>
        <taxon>Magnoliopsida</taxon>
        <taxon>Ranunculales</taxon>
        <taxon>Circaeasteraceae</taxon>
        <taxon>Kingdonia</taxon>
    </lineage>
</organism>
<dbReference type="PANTHER" id="PTHR42737:SF9">
    <property type="entry name" value="GLUTATHIONE REDUCTASE"/>
    <property type="match status" value="1"/>
</dbReference>
<comment type="caution">
    <text evidence="7">The sequence shown here is derived from an EMBL/GenBank/DDBJ whole genome shotgun (WGS) entry which is preliminary data.</text>
</comment>
<evidence type="ECO:0000256" key="4">
    <source>
        <dbReference type="ARBA" id="ARBA00023157"/>
    </source>
</evidence>
<reference evidence="7 8" key="1">
    <citation type="journal article" date="2020" name="IScience">
        <title>Genome Sequencing of the Endangered Kingdonia uniflora (Circaeasteraceae, Ranunculales) Reveals Potential Mechanisms of Evolutionary Specialization.</title>
        <authorList>
            <person name="Sun Y."/>
            <person name="Deng T."/>
            <person name="Zhang A."/>
            <person name="Moore M.J."/>
            <person name="Landis J.B."/>
            <person name="Lin N."/>
            <person name="Zhang H."/>
            <person name="Zhang X."/>
            <person name="Huang J."/>
            <person name="Zhang X."/>
            <person name="Sun H."/>
            <person name="Wang H."/>
        </authorList>
    </citation>
    <scope>NUCLEOTIDE SEQUENCE [LARGE SCALE GENOMIC DNA]</scope>
    <source>
        <strain evidence="7">TB1705</strain>
        <tissue evidence="7">Leaf</tissue>
    </source>
</reference>
<dbReference type="GO" id="GO:0005739">
    <property type="term" value="C:mitochondrion"/>
    <property type="evidence" value="ECO:0007669"/>
    <property type="project" value="TreeGrafter"/>
</dbReference>
<name>A0A7J7P7B9_9MAGN</name>
<evidence type="ECO:0000256" key="1">
    <source>
        <dbReference type="ARBA" id="ARBA00001974"/>
    </source>
</evidence>
<dbReference type="OrthoDB" id="1919841at2759"/>
<dbReference type="SUPFAM" id="SSF51905">
    <property type="entry name" value="FAD/NAD(P)-binding domain"/>
    <property type="match status" value="1"/>
</dbReference>
<dbReference type="PRINTS" id="PR00411">
    <property type="entry name" value="PNDRDTASEI"/>
</dbReference>